<evidence type="ECO:0000256" key="3">
    <source>
        <dbReference type="ARBA" id="ARBA00022833"/>
    </source>
</evidence>
<keyword evidence="3" id="KW-0862">Zinc</keyword>
<feature type="domain" description="CHY-type" evidence="4">
    <location>
        <begin position="8"/>
        <end position="85"/>
    </location>
</feature>
<evidence type="ECO:0000256" key="1">
    <source>
        <dbReference type="ARBA" id="ARBA00022723"/>
    </source>
</evidence>
<dbReference type="SUPFAM" id="SSF161219">
    <property type="entry name" value="CHY zinc finger-like"/>
    <property type="match status" value="1"/>
</dbReference>
<evidence type="ECO:0000256" key="2">
    <source>
        <dbReference type="ARBA" id="ARBA00022771"/>
    </source>
</evidence>
<accession>A0A850QVC5</accession>
<dbReference type="InterPro" id="IPR008913">
    <property type="entry name" value="Znf_CHY"/>
</dbReference>
<name>A0A850QVC5_9LACO</name>
<gene>
    <name evidence="5" type="ORF">HU830_00725</name>
</gene>
<dbReference type="PIRSF" id="PIRSF017292">
    <property type="entry name" value="UCP017292_Znf_CHY"/>
    <property type="match status" value="1"/>
</dbReference>
<dbReference type="RefSeq" id="WP_176941905.1">
    <property type="nucleotide sequence ID" value="NZ_JABZEC010000001.1"/>
</dbReference>
<comment type="caution">
    <text evidence="5">The sequence shown here is derived from an EMBL/GenBank/DDBJ whole genome shotgun (WGS) entry which is preliminary data.</text>
</comment>
<dbReference type="Proteomes" id="UP000563523">
    <property type="component" value="Unassembled WGS sequence"/>
</dbReference>
<dbReference type="EMBL" id="JABZEC010000001">
    <property type="protein sequence ID" value="NVY95734.1"/>
    <property type="molecule type" value="Genomic_DNA"/>
</dbReference>
<dbReference type="AlphaFoldDB" id="A0A850QVC5"/>
<organism evidence="5 6">
    <name type="scientific">Bombilactobacillus apium</name>
    <dbReference type="NCBI Taxonomy" id="2675299"/>
    <lineage>
        <taxon>Bacteria</taxon>
        <taxon>Bacillati</taxon>
        <taxon>Bacillota</taxon>
        <taxon>Bacilli</taxon>
        <taxon>Lactobacillales</taxon>
        <taxon>Lactobacillaceae</taxon>
        <taxon>Bombilactobacillus</taxon>
    </lineage>
</organism>
<dbReference type="InterPro" id="IPR016694">
    <property type="entry name" value="UCP017292"/>
</dbReference>
<dbReference type="PROSITE" id="PS51266">
    <property type="entry name" value="ZF_CHY"/>
    <property type="match status" value="1"/>
</dbReference>
<dbReference type="GO" id="GO:0008270">
    <property type="term" value="F:zinc ion binding"/>
    <property type="evidence" value="ECO:0007669"/>
    <property type="project" value="UniProtKB-KW"/>
</dbReference>
<proteinExistence type="predicted"/>
<keyword evidence="6" id="KW-1185">Reference proteome</keyword>
<sequence length="100" mass="11686">MESILGLEVDQDGRCLHYHQSTDIVGLYCSQCHRYYACYLCHQALCQHPFCPSSKTSGWPVLCGSCRQRLTFEQYQKGYCPFCQSPFNPRCQLHEEIYFC</sequence>
<reference evidence="5 6" key="1">
    <citation type="submission" date="2020-06" db="EMBL/GenBank/DDBJ databases">
        <authorList>
            <person name="Kang J."/>
        </authorList>
    </citation>
    <scope>NUCLEOTIDE SEQUENCE [LARGE SCALE GENOMIC DNA]</scope>
    <source>
        <strain evidence="5 6">DCY120</strain>
    </source>
</reference>
<keyword evidence="2" id="KW-0863">Zinc-finger</keyword>
<evidence type="ECO:0000259" key="4">
    <source>
        <dbReference type="PROSITE" id="PS51266"/>
    </source>
</evidence>
<protein>
    <recommendedName>
        <fullName evidence="4">CHY-type domain-containing protein</fullName>
    </recommendedName>
</protein>
<dbReference type="InterPro" id="IPR037274">
    <property type="entry name" value="Znf_CHY_sf"/>
</dbReference>
<evidence type="ECO:0000313" key="6">
    <source>
        <dbReference type="Proteomes" id="UP000563523"/>
    </source>
</evidence>
<evidence type="ECO:0000313" key="5">
    <source>
        <dbReference type="EMBL" id="NVY95734.1"/>
    </source>
</evidence>
<keyword evidence="1" id="KW-0479">Metal-binding</keyword>